<dbReference type="OrthoDB" id="9788270at2"/>
<dbReference type="GO" id="GO:0009116">
    <property type="term" value="P:nucleoside metabolic process"/>
    <property type="evidence" value="ECO:0007669"/>
    <property type="project" value="InterPro"/>
</dbReference>
<comment type="similarity">
    <text evidence="1">Belongs to the PNP/UDP phosphorylase family. Futalosine hydrolase subfamily.</text>
</comment>
<dbReference type="CDD" id="cd17766">
    <property type="entry name" value="futalosine_nucleosidase_MqnB"/>
    <property type="match status" value="1"/>
</dbReference>
<evidence type="ECO:0000259" key="3">
    <source>
        <dbReference type="Pfam" id="PF01048"/>
    </source>
</evidence>
<dbReference type="NCBIfam" id="NF006087">
    <property type="entry name" value="PRK08236.1"/>
    <property type="match status" value="1"/>
</dbReference>
<dbReference type="UniPathway" id="UPA00079"/>
<dbReference type="EC" id="3.2.2.26" evidence="1 2"/>
<evidence type="ECO:0000313" key="4">
    <source>
        <dbReference type="EMBL" id="SHE99237.1"/>
    </source>
</evidence>
<dbReference type="GO" id="GO:0019284">
    <property type="term" value="P:L-methionine salvage from S-adenosylmethionine"/>
    <property type="evidence" value="ECO:0007669"/>
    <property type="project" value="TreeGrafter"/>
</dbReference>
<dbReference type="GO" id="GO:0008930">
    <property type="term" value="F:methylthioadenosine nucleosidase activity"/>
    <property type="evidence" value="ECO:0007669"/>
    <property type="project" value="TreeGrafter"/>
</dbReference>
<sequence>MNLKKNAAKLNNFHSDRLQTGTRVLVMTAVSGERDAVLRGLDGDARFDVMVAGVGPVMAAVSTAKVLASAEYDLVISAGIGGGFPGKAEVGSLVVANEIVAADLGAETPEGFCSLDKLGFGSTRIPVDANLVKGVTEALFAAGLSVHTGPVLTVSTVTGTDESTAELAARVPGAAAEAMEGYGVALAAQDRGIPILEIRAISNLVGPRDRAAWRIKEALDVLKTASSVLSEVLR</sequence>
<dbReference type="InterPro" id="IPR019963">
    <property type="entry name" value="FL_hydrolase_MqnB"/>
</dbReference>
<dbReference type="SUPFAM" id="SSF53167">
    <property type="entry name" value="Purine and uridine phosphorylases"/>
    <property type="match status" value="1"/>
</dbReference>
<evidence type="ECO:0000313" key="5">
    <source>
        <dbReference type="Proteomes" id="UP000184148"/>
    </source>
</evidence>
<dbReference type="EMBL" id="FQUY01000009">
    <property type="protein sequence ID" value="SHE99237.1"/>
    <property type="molecule type" value="Genomic_DNA"/>
</dbReference>
<reference evidence="5" key="1">
    <citation type="submission" date="2016-11" db="EMBL/GenBank/DDBJ databases">
        <authorList>
            <person name="Varghese N."/>
            <person name="Submissions S."/>
        </authorList>
    </citation>
    <scope>NUCLEOTIDE SEQUENCE [LARGE SCALE GENOMIC DNA]</scope>
    <source>
        <strain evidence="5">DSM 12395</strain>
    </source>
</reference>
<evidence type="ECO:0000256" key="2">
    <source>
        <dbReference type="NCBIfam" id="TIGR03664"/>
    </source>
</evidence>
<dbReference type="InterPro" id="IPR035994">
    <property type="entry name" value="Nucleoside_phosphorylase_sf"/>
</dbReference>
<dbReference type="GO" id="GO:0005829">
    <property type="term" value="C:cytosol"/>
    <property type="evidence" value="ECO:0007669"/>
    <property type="project" value="TreeGrafter"/>
</dbReference>
<dbReference type="PANTHER" id="PTHR46832">
    <property type="entry name" value="5'-METHYLTHIOADENOSINE/S-ADENOSYLHOMOCYSTEINE NUCLEOSIDASE"/>
    <property type="match status" value="1"/>
</dbReference>
<dbReference type="Gene3D" id="3.40.50.1580">
    <property type="entry name" value="Nucleoside phosphorylase domain"/>
    <property type="match status" value="1"/>
</dbReference>
<dbReference type="InterPro" id="IPR000845">
    <property type="entry name" value="Nucleoside_phosphorylase_d"/>
</dbReference>
<dbReference type="AlphaFoldDB" id="A0A1M4Y073"/>
<name>A0A1M4Y073_9FIRM</name>
<dbReference type="Pfam" id="PF01048">
    <property type="entry name" value="PNP_UDP_1"/>
    <property type="match status" value="1"/>
</dbReference>
<comment type="function">
    <text evidence="1">Catalyzes the hydrolysis of futalosine (FL) to dehypoxanthine futalosine (DHFL) and hypoxanthine, a step in the biosynthesis of menaquinone (MK, vitamin K2).</text>
</comment>
<accession>A0A1M4Y073</accession>
<comment type="catalytic activity">
    <reaction evidence="1">
        <text>futalosine + H2O = dehypoxanthine futalosine + hypoxanthine</text>
        <dbReference type="Rhea" id="RHEA:25904"/>
        <dbReference type="ChEBI" id="CHEBI:15377"/>
        <dbReference type="ChEBI" id="CHEBI:17368"/>
        <dbReference type="ChEBI" id="CHEBI:58863"/>
        <dbReference type="ChEBI" id="CHEBI:58864"/>
        <dbReference type="EC" id="3.2.2.26"/>
    </reaction>
</comment>
<organism evidence="4 5">
    <name type="scientific">Desulforamulus putei DSM 12395</name>
    <dbReference type="NCBI Taxonomy" id="1121429"/>
    <lineage>
        <taxon>Bacteria</taxon>
        <taxon>Bacillati</taxon>
        <taxon>Bacillota</taxon>
        <taxon>Clostridia</taxon>
        <taxon>Eubacteriales</taxon>
        <taxon>Peptococcaceae</taxon>
        <taxon>Desulforamulus</taxon>
    </lineage>
</organism>
<gene>
    <name evidence="1" type="primary">mqnB</name>
    <name evidence="4" type="ORF">SAMN02745133_01596</name>
</gene>
<dbReference type="NCBIfam" id="TIGR03664">
    <property type="entry name" value="fut_nucase"/>
    <property type="match status" value="1"/>
</dbReference>
<dbReference type="RefSeq" id="WP_073238340.1">
    <property type="nucleotide sequence ID" value="NZ_FQUY01000009.1"/>
</dbReference>
<dbReference type="GO" id="GO:0009234">
    <property type="term" value="P:menaquinone biosynthetic process"/>
    <property type="evidence" value="ECO:0007669"/>
    <property type="project" value="UniProtKB-UniRule"/>
</dbReference>
<dbReference type="HAMAP" id="MF_00991">
    <property type="entry name" value="MqnB"/>
    <property type="match status" value="1"/>
</dbReference>
<dbReference type="STRING" id="1121429.SAMN02745133_01596"/>
<feature type="domain" description="Nucleoside phosphorylase" evidence="3">
    <location>
        <begin position="49"/>
        <end position="233"/>
    </location>
</feature>
<keyword evidence="5" id="KW-1185">Reference proteome</keyword>
<comment type="pathway">
    <text evidence="1">Quinol/quinone metabolism; menaquinone biosynthesis.</text>
</comment>
<dbReference type="Proteomes" id="UP000184148">
    <property type="component" value="Unassembled WGS sequence"/>
</dbReference>
<evidence type="ECO:0000256" key="1">
    <source>
        <dbReference type="HAMAP-Rule" id="MF_00991"/>
    </source>
</evidence>
<dbReference type="PANTHER" id="PTHR46832:SF2">
    <property type="entry name" value="FUTALOSINE HYDROLASE"/>
    <property type="match status" value="1"/>
</dbReference>
<proteinExistence type="inferred from homology"/>
<dbReference type="GO" id="GO:0008782">
    <property type="term" value="F:adenosylhomocysteine nucleosidase activity"/>
    <property type="evidence" value="ECO:0007669"/>
    <property type="project" value="TreeGrafter"/>
</dbReference>
<keyword evidence="1 4" id="KW-0378">Hydrolase</keyword>
<protein>
    <recommendedName>
        <fullName evidence="1 2">Futalosine hydrolase</fullName>
        <shortName evidence="1">FL hydrolase</shortName>
        <ecNumber evidence="1 2">3.2.2.26</ecNumber>
    </recommendedName>
    <alternativeName>
        <fullName evidence="1">Futalosine nucleosidase</fullName>
    </alternativeName>
    <alternativeName>
        <fullName evidence="1">Menaquinone biosynthetic enzyme MqnB</fullName>
    </alternativeName>
</protein>
<keyword evidence="1" id="KW-0474">Menaquinone biosynthesis</keyword>